<name>A0A7S0ND09_9EUKA</name>
<organism evidence="1">
    <name type="scientific">Phaeocystis antarctica</name>
    <dbReference type="NCBI Taxonomy" id="33657"/>
    <lineage>
        <taxon>Eukaryota</taxon>
        <taxon>Haptista</taxon>
        <taxon>Haptophyta</taxon>
        <taxon>Prymnesiophyceae</taxon>
        <taxon>Phaeocystales</taxon>
        <taxon>Phaeocystaceae</taxon>
        <taxon>Phaeocystis</taxon>
    </lineage>
</organism>
<dbReference type="InterPro" id="IPR029063">
    <property type="entry name" value="SAM-dependent_MTases_sf"/>
</dbReference>
<dbReference type="SUPFAM" id="SSF53335">
    <property type="entry name" value="S-adenosyl-L-methionine-dependent methyltransferases"/>
    <property type="match status" value="1"/>
</dbReference>
<accession>A0A7S0ND09</accession>
<evidence type="ECO:0000313" key="1">
    <source>
        <dbReference type="EMBL" id="CAD8506461.1"/>
    </source>
</evidence>
<sequence>MRVPPPRLSPRLAPGEAACTASRTQAIAAALLLPPPRGAAPPPAHVTMLIPNLRPPPASAARALTGAVQRWGAALLAASVLTAAPFTPPAFAASASCDTSRVEAPSGAFRSAAFEKPNYSSAIVASRDTNVSPREAYDIIAERAVLPKGGACARALDLGAGAGVSTQLLWLNGFRSIEAVDPSRVAWDENVEKDGAVKLPSGVSFAQATDDSYLSRRARDPEAEPFEMVVVNYAINADKAADFARLLLSPEGNLLAPVNVQRDYWFAQEYRLMNQRGDVLWRKDKVGSWEVTFQPDFTQPTCQGQWCPQFRGADSLTTLELK</sequence>
<proteinExistence type="predicted"/>
<reference evidence="1" key="1">
    <citation type="submission" date="2021-01" db="EMBL/GenBank/DDBJ databases">
        <authorList>
            <person name="Corre E."/>
            <person name="Pelletier E."/>
            <person name="Niang G."/>
            <person name="Scheremetjew M."/>
            <person name="Finn R."/>
            <person name="Kale V."/>
            <person name="Holt S."/>
            <person name="Cochrane G."/>
            <person name="Meng A."/>
            <person name="Brown T."/>
            <person name="Cohen L."/>
        </authorList>
    </citation>
    <scope>NUCLEOTIDE SEQUENCE</scope>
    <source>
        <strain evidence="1">CCMP1374</strain>
    </source>
</reference>
<protein>
    <submittedName>
        <fullName evidence="1">Uncharacterized protein</fullName>
    </submittedName>
</protein>
<dbReference type="CDD" id="cd02440">
    <property type="entry name" value="AdoMet_MTases"/>
    <property type="match status" value="1"/>
</dbReference>
<gene>
    <name evidence="1" type="ORF">PANT1444_LOCUS18526</name>
</gene>
<dbReference type="AlphaFoldDB" id="A0A7S0ND09"/>
<dbReference type="EMBL" id="HBEP01032819">
    <property type="protein sequence ID" value="CAD8506461.1"/>
    <property type="molecule type" value="Transcribed_RNA"/>
</dbReference>
<dbReference type="Gene3D" id="3.40.50.150">
    <property type="entry name" value="Vaccinia Virus protein VP39"/>
    <property type="match status" value="1"/>
</dbReference>